<dbReference type="InterPro" id="IPR050535">
    <property type="entry name" value="DNA_Repair-Maintenance_Comp"/>
</dbReference>
<sequence length="465" mass="51481">MPGEFTAIDAPKPAHYADNEREFDLSMQPFRFIHAANLLLDHQLQQIDYADPHLCATAEDSTLAAFRQLVRTAVDEQADFLLLTGNCFDAADQSLLAEIALLRGLEELDEQGINVYIVPGQTDPAACWSSLPPLPKNTTILSGERPQSITRDETVIATIYPSAANIHTTADAPFPIAFRQHEDFFPPIARQFEEERIDGPTTEYELVSNDVRPAPDTKSSTTQEFNEHLVRYWVLNAGHARRTVYADKAVAHHPGGTQGIAPAQSGQHGCTLVEVDATGNVELTFVPTAALRFETVEITVHPHTDRDELLTSLTTAVAAVHRHPTETAWLLSWQVRGYGHGRDLLADSDFQHDIDEHLRAHFHDREIYIRSLGMISPDNVASILDSAPQEELAAEYWTALTRPQPATISDADAVDDAPPELPAISGGMWETQLRELEKTFSDGDLLDQAAALGREWFVEQTEESA</sequence>
<dbReference type="PANTHER" id="PTHR30337">
    <property type="entry name" value="COMPONENT OF ATP-DEPENDENT DSDNA EXONUCLEASE"/>
    <property type="match status" value="1"/>
</dbReference>
<dbReference type="AlphaFoldDB" id="A0A517ZLR9"/>
<evidence type="ECO:0000313" key="1">
    <source>
        <dbReference type="EMBL" id="QDU43383.1"/>
    </source>
</evidence>
<dbReference type="SUPFAM" id="SSF56300">
    <property type="entry name" value="Metallo-dependent phosphatases"/>
    <property type="match status" value="1"/>
</dbReference>
<dbReference type="KEGG" id="sdyn:Mal52_18560"/>
<dbReference type="InterPro" id="IPR029052">
    <property type="entry name" value="Metallo-depent_PP-like"/>
</dbReference>
<evidence type="ECO:0000313" key="2">
    <source>
        <dbReference type="Proteomes" id="UP000319383"/>
    </source>
</evidence>
<keyword evidence="2" id="KW-1185">Reference proteome</keyword>
<dbReference type="Proteomes" id="UP000319383">
    <property type="component" value="Chromosome"/>
</dbReference>
<name>A0A517ZLR9_9PLAN</name>
<gene>
    <name evidence="1" type="primary">yhaO_1</name>
    <name evidence="1" type="ORF">Mal52_18560</name>
</gene>
<proteinExistence type="predicted"/>
<reference evidence="1 2" key="1">
    <citation type="submission" date="2019-02" db="EMBL/GenBank/DDBJ databases">
        <title>Deep-cultivation of Planctomycetes and their phenomic and genomic characterization uncovers novel biology.</title>
        <authorList>
            <person name="Wiegand S."/>
            <person name="Jogler M."/>
            <person name="Boedeker C."/>
            <person name="Pinto D."/>
            <person name="Vollmers J."/>
            <person name="Rivas-Marin E."/>
            <person name="Kohn T."/>
            <person name="Peeters S.H."/>
            <person name="Heuer A."/>
            <person name="Rast P."/>
            <person name="Oberbeckmann S."/>
            <person name="Bunk B."/>
            <person name="Jeske O."/>
            <person name="Meyerdierks A."/>
            <person name="Storesund J.E."/>
            <person name="Kallscheuer N."/>
            <person name="Luecker S."/>
            <person name="Lage O.M."/>
            <person name="Pohl T."/>
            <person name="Merkel B.J."/>
            <person name="Hornburger P."/>
            <person name="Mueller R.-W."/>
            <person name="Bruemmer F."/>
            <person name="Labrenz M."/>
            <person name="Spormann A.M."/>
            <person name="Op den Camp H."/>
            <person name="Overmann J."/>
            <person name="Amann R."/>
            <person name="Jetten M.S.M."/>
            <person name="Mascher T."/>
            <person name="Medema M.H."/>
            <person name="Devos D.P."/>
            <person name="Kaster A.-K."/>
            <person name="Ovreas L."/>
            <person name="Rohde M."/>
            <person name="Galperin M.Y."/>
            <person name="Jogler C."/>
        </authorList>
    </citation>
    <scope>NUCLEOTIDE SEQUENCE [LARGE SCALE GENOMIC DNA]</scope>
    <source>
        <strain evidence="1 2">Mal52</strain>
    </source>
</reference>
<dbReference type="PANTHER" id="PTHR30337:SF7">
    <property type="entry name" value="PHOSPHOESTERASE"/>
    <property type="match status" value="1"/>
</dbReference>
<dbReference type="Gene3D" id="3.60.21.10">
    <property type="match status" value="1"/>
</dbReference>
<accession>A0A517ZLR9</accession>
<organism evidence="1 2">
    <name type="scientific">Symmachiella dynata</name>
    <dbReference type="NCBI Taxonomy" id="2527995"/>
    <lineage>
        <taxon>Bacteria</taxon>
        <taxon>Pseudomonadati</taxon>
        <taxon>Planctomycetota</taxon>
        <taxon>Planctomycetia</taxon>
        <taxon>Planctomycetales</taxon>
        <taxon>Planctomycetaceae</taxon>
        <taxon>Symmachiella</taxon>
    </lineage>
</organism>
<protein>
    <submittedName>
        <fullName evidence="1">Putative metallophosphoesterase YhaO</fullName>
    </submittedName>
</protein>
<dbReference type="EMBL" id="CP036276">
    <property type="protein sequence ID" value="QDU43383.1"/>
    <property type="molecule type" value="Genomic_DNA"/>
</dbReference>